<proteinExistence type="predicted"/>
<keyword evidence="2" id="KW-0342">GTP-binding</keyword>
<dbReference type="GO" id="GO:0005737">
    <property type="term" value="C:cytoplasm"/>
    <property type="evidence" value="ECO:0007669"/>
    <property type="project" value="InterPro"/>
</dbReference>
<comment type="caution">
    <text evidence="6">The sequence shown here is derived from an EMBL/GenBank/DDBJ whole genome shotgun (WGS) entry which is preliminary data.</text>
</comment>
<evidence type="ECO:0008006" key="8">
    <source>
        <dbReference type="Google" id="ProtNLM"/>
    </source>
</evidence>
<name>A0A538TRC4_UNCEI</name>
<dbReference type="InterPro" id="IPR036388">
    <property type="entry name" value="WH-like_DNA-bd_sf"/>
</dbReference>
<dbReference type="CDD" id="cd15491">
    <property type="entry name" value="selB_III"/>
    <property type="match status" value="1"/>
</dbReference>
<dbReference type="SUPFAM" id="SSF50465">
    <property type="entry name" value="EF-Tu/eEF-1alpha/eIF2-gamma C-terminal domain"/>
    <property type="match status" value="1"/>
</dbReference>
<feature type="domain" description="Translation elongation factor SelB winged helix type 2" evidence="3">
    <location>
        <begin position="219"/>
        <end position="270"/>
    </location>
</feature>
<dbReference type="InterPro" id="IPR015191">
    <property type="entry name" value="SelB_WHD4"/>
</dbReference>
<dbReference type="InterPro" id="IPR036390">
    <property type="entry name" value="WH_DNA-bd_sf"/>
</dbReference>
<dbReference type="Pfam" id="PF09107">
    <property type="entry name" value="WHD_3rd_SelB"/>
    <property type="match status" value="1"/>
</dbReference>
<evidence type="ECO:0000256" key="1">
    <source>
        <dbReference type="ARBA" id="ARBA00022741"/>
    </source>
</evidence>
<feature type="domain" description="Selenocysteine-specific elongation factor beta-barrel" evidence="5">
    <location>
        <begin position="51"/>
        <end position="128"/>
    </location>
</feature>
<dbReference type="InterPro" id="IPR015190">
    <property type="entry name" value="Elong_fac_SelB-wing-hlx_typ-2"/>
</dbReference>
<dbReference type="GO" id="GO:0001514">
    <property type="term" value="P:selenocysteine incorporation"/>
    <property type="evidence" value="ECO:0007669"/>
    <property type="project" value="InterPro"/>
</dbReference>
<evidence type="ECO:0000313" key="6">
    <source>
        <dbReference type="EMBL" id="TMQ66135.1"/>
    </source>
</evidence>
<dbReference type="Gene3D" id="1.10.10.10">
    <property type="entry name" value="Winged helix-like DNA-binding domain superfamily/Winged helix DNA-binding domain"/>
    <property type="match status" value="1"/>
</dbReference>
<evidence type="ECO:0000259" key="5">
    <source>
        <dbReference type="Pfam" id="PF25461"/>
    </source>
</evidence>
<gene>
    <name evidence="6" type="ORF">E6K78_06745</name>
</gene>
<organism evidence="6 7">
    <name type="scientific">Eiseniibacteriota bacterium</name>
    <dbReference type="NCBI Taxonomy" id="2212470"/>
    <lineage>
        <taxon>Bacteria</taxon>
        <taxon>Candidatus Eiseniibacteriota</taxon>
    </lineage>
</organism>
<dbReference type="AlphaFoldDB" id="A0A538TRC4"/>
<dbReference type="GO" id="GO:0003723">
    <property type="term" value="F:RNA binding"/>
    <property type="evidence" value="ECO:0007669"/>
    <property type="project" value="InterPro"/>
</dbReference>
<dbReference type="SUPFAM" id="SSF46785">
    <property type="entry name" value="Winged helix' DNA-binding domain"/>
    <property type="match status" value="2"/>
</dbReference>
<dbReference type="InterPro" id="IPR057335">
    <property type="entry name" value="Beta-barrel_SelB"/>
</dbReference>
<evidence type="ECO:0000256" key="2">
    <source>
        <dbReference type="ARBA" id="ARBA00023134"/>
    </source>
</evidence>
<evidence type="ECO:0000259" key="4">
    <source>
        <dbReference type="Pfam" id="PF09107"/>
    </source>
</evidence>
<evidence type="ECO:0000259" key="3">
    <source>
        <dbReference type="Pfam" id="PF09106"/>
    </source>
</evidence>
<evidence type="ECO:0000313" key="7">
    <source>
        <dbReference type="Proteomes" id="UP000316609"/>
    </source>
</evidence>
<dbReference type="Pfam" id="PF25461">
    <property type="entry name" value="Beta-barrel_SelB"/>
    <property type="match status" value="1"/>
</dbReference>
<accession>A0A538TRC4</accession>
<protein>
    <recommendedName>
        <fullName evidence="8">Translation elongation factor SelB winged helix type 3 domain-containing protein</fullName>
    </recommendedName>
</protein>
<dbReference type="GO" id="GO:0005525">
    <property type="term" value="F:GTP binding"/>
    <property type="evidence" value="ECO:0007669"/>
    <property type="project" value="UniProtKB-KW"/>
</dbReference>
<dbReference type="GO" id="GO:0003746">
    <property type="term" value="F:translation elongation factor activity"/>
    <property type="evidence" value="ECO:0007669"/>
    <property type="project" value="InterPro"/>
</dbReference>
<dbReference type="InterPro" id="IPR009001">
    <property type="entry name" value="Transl_elong_EF1A/Init_IF2_C"/>
</dbReference>
<dbReference type="Gene3D" id="1.10.10.2770">
    <property type="match status" value="1"/>
</dbReference>
<dbReference type="Proteomes" id="UP000316609">
    <property type="component" value="Unassembled WGS sequence"/>
</dbReference>
<dbReference type="Pfam" id="PF09106">
    <property type="entry name" value="WHD_2nd_SelB"/>
    <property type="match status" value="1"/>
</dbReference>
<dbReference type="EMBL" id="VBOY01000061">
    <property type="protein sequence ID" value="TMQ66135.1"/>
    <property type="molecule type" value="Genomic_DNA"/>
</dbReference>
<feature type="domain" description="Elongation factor SelB fourth winged-helix" evidence="4">
    <location>
        <begin position="351"/>
        <end position="394"/>
    </location>
</feature>
<dbReference type="Gene3D" id="2.40.30.10">
    <property type="entry name" value="Translation factors"/>
    <property type="match status" value="1"/>
</dbReference>
<reference evidence="6 7" key="1">
    <citation type="journal article" date="2019" name="Nat. Microbiol.">
        <title>Mediterranean grassland soil C-N compound turnover is dependent on rainfall and depth, and is mediated by genomically divergent microorganisms.</title>
        <authorList>
            <person name="Diamond S."/>
            <person name="Andeer P.F."/>
            <person name="Li Z."/>
            <person name="Crits-Christoph A."/>
            <person name="Burstein D."/>
            <person name="Anantharaman K."/>
            <person name="Lane K.R."/>
            <person name="Thomas B.C."/>
            <person name="Pan C."/>
            <person name="Northen T.R."/>
            <person name="Banfield J.F."/>
        </authorList>
    </citation>
    <scope>NUCLEOTIDE SEQUENCE [LARGE SCALE GENOMIC DNA]</scope>
    <source>
        <strain evidence="6">WS_8</strain>
    </source>
</reference>
<feature type="non-terminal residue" evidence="6">
    <location>
        <position position="1"/>
    </location>
</feature>
<sequence>GATVDAADAGERTAVALHGVDKGELARGDWLVAPGSLRPSAILDVRFELLSDAPRAWKADTRVRFHLGAAERIGRLLLLERPALEAGGSALAQVRLEAPAVAARGDRFVVRSYSPPRTVGGGIVIEPVAVKRGRKARLDELALHESGSIEARLLQRLGDDAKPRATAVLAQAVGESEATAARSLEALRDQGQAVAPAAGRWLSRAAWERAVSRVSGEIEAYANTYPARFGMAKGDLKSAVKAEIDGAIFDAAFDALLAQGSIELRAERVRPASRPWEPPAQTVAALERIEAELESAGLAVPETAGWLARLGAEGPEALSLGLFLGRLARVSQELTFTTRQLEALRAKLATHFGRKGTLTVAEFKDLARVSRKYAVPLLEHSDRVGWTVRLGDERKAGGRLGASNP</sequence>
<keyword evidence="1" id="KW-0547">Nucleotide-binding</keyword>